<gene>
    <name evidence="1" type="ORF">CUC44_09410</name>
</gene>
<sequence length="111" mass="12914">MKFRRLKNWMNKASDKKDLNPVHLKDEILHLLDEYQQYMKIQNAKFSQGTLRTIVTTTAEVVESLVKLKIKSLAEMPFKISEANIAVQEAELKAPGRDLAYIVDAQRRFKH</sequence>
<proteinExistence type="predicted"/>
<dbReference type="AlphaFoldDB" id="A0A2M8HA44"/>
<dbReference type="Proteomes" id="UP000232060">
    <property type="component" value="Unassembled WGS sequence"/>
</dbReference>
<name>A0A2M8HA44_9GAMM</name>
<accession>A0A2M8HA44</accession>
<organism evidence="1 2">
    <name type="scientific">Aeromonas lusitana</name>
    <dbReference type="NCBI Taxonomy" id="931529"/>
    <lineage>
        <taxon>Bacteria</taxon>
        <taxon>Pseudomonadati</taxon>
        <taxon>Pseudomonadota</taxon>
        <taxon>Gammaproteobacteria</taxon>
        <taxon>Aeromonadales</taxon>
        <taxon>Aeromonadaceae</taxon>
        <taxon>Aeromonas</taxon>
    </lineage>
</organism>
<evidence type="ECO:0000313" key="2">
    <source>
        <dbReference type="Proteomes" id="UP000232060"/>
    </source>
</evidence>
<comment type="caution">
    <text evidence="1">The sequence shown here is derived from an EMBL/GenBank/DDBJ whole genome shotgun (WGS) entry which is preliminary data.</text>
</comment>
<evidence type="ECO:0000313" key="1">
    <source>
        <dbReference type="EMBL" id="PJC93444.1"/>
    </source>
</evidence>
<dbReference type="EMBL" id="PGCP01000013">
    <property type="protein sequence ID" value="PJC93444.1"/>
    <property type="molecule type" value="Genomic_DNA"/>
</dbReference>
<reference evidence="1 2" key="1">
    <citation type="submission" date="2017-11" db="EMBL/GenBank/DDBJ databases">
        <title>Draft genome sequence of environmental isolate Aeromonas lusitania sp. nov. MDC 2473.</title>
        <authorList>
            <person name="Colston S.M."/>
            <person name="Navarro A."/>
            <person name="Martinez-Murcia A.J."/>
            <person name="Graf J."/>
        </authorList>
    </citation>
    <scope>NUCLEOTIDE SEQUENCE [LARGE SCALE GENOMIC DNA]</scope>
    <source>
        <strain evidence="1 2">MDC 2473</strain>
    </source>
</reference>
<protein>
    <submittedName>
        <fullName evidence="1">Uncharacterized protein</fullName>
    </submittedName>
</protein>
<keyword evidence="2" id="KW-1185">Reference proteome</keyword>